<dbReference type="SUPFAM" id="SSF55811">
    <property type="entry name" value="Nudix"/>
    <property type="match status" value="1"/>
</dbReference>
<gene>
    <name evidence="2" type="ORF">JF887_07255</name>
</gene>
<sequence length="238" mass="26358">MRSTGGAHAASRSATPGRHRATSQSDEDVLCVPRTTIFPDGAWHGLVTVGLERVLRTIRAASEYRPRQLVEDDPSMQQIIPYCVVHHPHDGTYLLTRRLRRSTEQRLHHLYSLGVGGHINPVDGVAGDPLVGGLEREWAEEVVCSSPATARLVAMLNDDTTPVSRVHLGLVFLVEPTVSTTSVRETDKLEGESLQLSEMRRHYLSMESWSQLVYDDLVAGAAKRAERSPLTVQLRPAR</sequence>
<evidence type="ECO:0000313" key="2">
    <source>
        <dbReference type="EMBL" id="MBJ7609215.1"/>
    </source>
</evidence>
<evidence type="ECO:0000256" key="1">
    <source>
        <dbReference type="SAM" id="MobiDB-lite"/>
    </source>
</evidence>
<dbReference type="Gene3D" id="3.90.79.10">
    <property type="entry name" value="Nucleoside Triphosphate Pyrophosphohydrolase"/>
    <property type="match status" value="1"/>
</dbReference>
<dbReference type="InterPro" id="IPR015797">
    <property type="entry name" value="NUDIX_hydrolase-like_dom_sf"/>
</dbReference>
<accession>A0A934NFY2</accession>
<dbReference type="AlphaFoldDB" id="A0A934NFY2"/>
<evidence type="ECO:0000313" key="3">
    <source>
        <dbReference type="Proteomes" id="UP000614410"/>
    </source>
</evidence>
<dbReference type="Proteomes" id="UP000614410">
    <property type="component" value="Unassembled WGS sequence"/>
</dbReference>
<protein>
    <submittedName>
        <fullName evidence="2">Phosphoesterase</fullName>
    </submittedName>
</protein>
<reference evidence="2 3" key="1">
    <citation type="submission" date="2020-10" db="EMBL/GenBank/DDBJ databases">
        <title>Ca. Dormibacterota MAGs.</title>
        <authorList>
            <person name="Montgomery K."/>
        </authorList>
    </citation>
    <scope>NUCLEOTIDE SEQUENCE [LARGE SCALE GENOMIC DNA]</scope>
    <source>
        <strain evidence="2">Mitchell_Peninsula_5</strain>
    </source>
</reference>
<organism evidence="2 3">
    <name type="scientific">Candidatus Amunia macphersoniae</name>
    <dbReference type="NCBI Taxonomy" id="3127014"/>
    <lineage>
        <taxon>Bacteria</taxon>
        <taxon>Bacillati</taxon>
        <taxon>Candidatus Dormiibacterota</taxon>
        <taxon>Candidatus Dormibacteria</taxon>
        <taxon>Candidatus Aeolococcales</taxon>
        <taxon>Candidatus Aeolococcaceae</taxon>
        <taxon>Candidatus Amunia</taxon>
    </lineage>
</organism>
<proteinExistence type="predicted"/>
<name>A0A934NFY2_9BACT</name>
<dbReference type="EMBL" id="JAEKNN010000031">
    <property type="protein sequence ID" value="MBJ7609215.1"/>
    <property type="molecule type" value="Genomic_DNA"/>
</dbReference>
<comment type="caution">
    <text evidence="2">The sequence shown here is derived from an EMBL/GenBank/DDBJ whole genome shotgun (WGS) entry which is preliminary data.</text>
</comment>
<feature type="region of interest" description="Disordered" evidence="1">
    <location>
        <begin position="1"/>
        <end position="26"/>
    </location>
</feature>